<proteinExistence type="predicted"/>
<feature type="compositionally biased region" description="Basic and acidic residues" evidence="1">
    <location>
        <begin position="18"/>
        <end position="29"/>
    </location>
</feature>
<evidence type="ECO:0000256" key="1">
    <source>
        <dbReference type="SAM" id="MobiDB-lite"/>
    </source>
</evidence>
<evidence type="ECO:0000313" key="2">
    <source>
        <dbReference type="EMBL" id="SDO65030.1"/>
    </source>
</evidence>
<dbReference type="EMBL" id="FNJB01000004">
    <property type="protein sequence ID" value="SDO65030.1"/>
    <property type="molecule type" value="Genomic_DNA"/>
</dbReference>
<organism evidence="2 3">
    <name type="scientific">Actinokineospora alba</name>
    <dbReference type="NCBI Taxonomy" id="504798"/>
    <lineage>
        <taxon>Bacteria</taxon>
        <taxon>Bacillati</taxon>
        <taxon>Actinomycetota</taxon>
        <taxon>Actinomycetes</taxon>
        <taxon>Pseudonocardiales</taxon>
        <taxon>Pseudonocardiaceae</taxon>
        <taxon>Actinokineospora</taxon>
    </lineage>
</organism>
<protein>
    <submittedName>
        <fullName evidence="2">Uncharacterized protein</fullName>
    </submittedName>
</protein>
<feature type="region of interest" description="Disordered" evidence="1">
    <location>
        <begin position="1"/>
        <end position="29"/>
    </location>
</feature>
<evidence type="ECO:0000313" key="3">
    <source>
        <dbReference type="Proteomes" id="UP000199651"/>
    </source>
</evidence>
<dbReference type="AlphaFoldDB" id="A0A1H0LAQ9"/>
<sequence length="64" mass="7499">MQIRAGSHHPDGLNPHRFNHEDRDKDNRRVLVPEAVRPGRTLFRWHGDLDLLLGFRMPTMTKAD</sequence>
<reference evidence="3" key="1">
    <citation type="submission" date="2016-10" db="EMBL/GenBank/DDBJ databases">
        <authorList>
            <person name="Varghese N."/>
            <person name="Submissions S."/>
        </authorList>
    </citation>
    <scope>NUCLEOTIDE SEQUENCE [LARGE SCALE GENOMIC DNA]</scope>
    <source>
        <strain evidence="3">IBRC-M 10655</strain>
    </source>
</reference>
<dbReference type="Proteomes" id="UP000199651">
    <property type="component" value="Unassembled WGS sequence"/>
</dbReference>
<name>A0A1H0LAQ9_9PSEU</name>
<accession>A0A1H0LAQ9</accession>
<keyword evidence="3" id="KW-1185">Reference proteome</keyword>
<gene>
    <name evidence="2" type="ORF">SAMN05192558_10466</name>
</gene>